<dbReference type="GO" id="GO:0046015">
    <property type="term" value="P:regulation of transcription by glucose"/>
    <property type="evidence" value="ECO:0007669"/>
    <property type="project" value="TreeGrafter"/>
</dbReference>
<comment type="similarity">
    <text evidence="2 13">Belongs to the methyltransferase superfamily. RRP8 family.</text>
</comment>
<sequence length="383" mass="44524">MSKKKKVKGETKRHVTQKSKRPNVKGIKKQERKKIKHFGLQKIKNKQNIKDNVSRFKPKLGIQNNVKIGSTNNKTVNVPRKCKSNEKIVNKNSATVRNVNVVKKLNINKINAMLNANDNQMGFKDKRKLQVLSLRERMLSHLRSSRFRYLNEQMYNNTSSESKVYFQGDPQAFYAYHEGYKQQVARWPINPLNVIIESISKMYALVSYLHHKLLIKLLTYHKYHNINFFFLLRPDNYVIADFGCGDAKLANSVSHTVHSFDLIAMNDKVKACDMAHTPLLTGHINVVVFCLSLMGSNLKDYLLEANRVLGMNGILKIAEIESRFNKIDNFIKLMSNYGFVNTWQDLSNNLFYFLDFKKTKDILRKDVNKLPELTLKSCLYKKR</sequence>
<dbReference type="GO" id="GO:0005730">
    <property type="term" value="C:nucleolus"/>
    <property type="evidence" value="ECO:0007669"/>
    <property type="project" value="UniProtKB-SubCell"/>
</dbReference>
<dbReference type="AlphaFoldDB" id="A0AAJ6YB78"/>
<keyword evidence="10" id="KW-0805">Transcription regulation</keyword>
<dbReference type="Pfam" id="PF05148">
    <property type="entry name" value="Methyltransf_8"/>
    <property type="match status" value="1"/>
</dbReference>
<feature type="region of interest" description="Disordered" evidence="14">
    <location>
        <begin position="1"/>
        <end position="30"/>
    </location>
</feature>
<keyword evidence="6 13" id="KW-0489">Methyltransferase</keyword>
<evidence type="ECO:0000256" key="3">
    <source>
        <dbReference type="ARBA" id="ARBA00020203"/>
    </source>
</evidence>
<evidence type="ECO:0000256" key="2">
    <source>
        <dbReference type="ARBA" id="ARBA00006301"/>
    </source>
</evidence>
<dbReference type="PANTHER" id="PTHR12787:SF0">
    <property type="entry name" value="RIBOSOMAL RNA-PROCESSING PROTEIN 8"/>
    <property type="match status" value="1"/>
</dbReference>
<gene>
    <name evidence="16" type="primary">LOC105359231</name>
</gene>
<feature type="compositionally biased region" description="Basic residues" evidence="14">
    <location>
        <begin position="14"/>
        <end position="30"/>
    </location>
</feature>
<evidence type="ECO:0000256" key="9">
    <source>
        <dbReference type="ARBA" id="ARBA00022853"/>
    </source>
</evidence>
<evidence type="ECO:0000256" key="7">
    <source>
        <dbReference type="ARBA" id="ARBA00022679"/>
    </source>
</evidence>
<dbReference type="GO" id="GO:0000183">
    <property type="term" value="P:rDNA heterochromatin formation"/>
    <property type="evidence" value="ECO:0007669"/>
    <property type="project" value="TreeGrafter"/>
</dbReference>
<dbReference type="InterPro" id="IPR042036">
    <property type="entry name" value="RRP8_N"/>
</dbReference>
<dbReference type="Gene3D" id="1.10.10.2150">
    <property type="entry name" value="Ribosomal RNA-processing protein 8, N-terminal domain"/>
    <property type="match status" value="1"/>
</dbReference>
<keyword evidence="9" id="KW-0156">Chromatin regulator</keyword>
<evidence type="ECO:0000256" key="14">
    <source>
        <dbReference type="SAM" id="MobiDB-lite"/>
    </source>
</evidence>
<reference evidence="16" key="1">
    <citation type="submission" date="2025-08" db="UniProtKB">
        <authorList>
            <consortium name="RefSeq"/>
        </authorList>
    </citation>
    <scope>IDENTIFICATION</scope>
</reference>
<evidence type="ECO:0000256" key="8">
    <source>
        <dbReference type="ARBA" id="ARBA00022691"/>
    </source>
</evidence>
<keyword evidence="15" id="KW-1185">Reference proteome</keyword>
<keyword evidence="8 13" id="KW-0949">S-adenosyl-L-methionine</keyword>
<keyword evidence="7 13" id="KW-0808">Transferase</keyword>
<dbReference type="GO" id="GO:0032259">
    <property type="term" value="P:methylation"/>
    <property type="evidence" value="ECO:0007669"/>
    <property type="project" value="UniProtKB-KW"/>
</dbReference>
<evidence type="ECO:0000256" key="13">
    <source>
        <dbReference type="RuleBase" id="RU365074"/>
    </source>
</evidence>
<dbReference type="InterPro" id="IPR007823">
    <property type="entry name" value="RRP8"/>
</dbReference>
<keyword evidence="4" id="KW-0678">Repressor</keyword>
<dbReference type="EC" id="2.1.1.-" evidence="13"/>
<dbReference type="SUPFAM" id="SSF53335">
    <property type="entry name" value="S-adenosyl-L-methionine-dependent methyltransferases"/>
    <property type="match status" value="1"/>
</dbReference>
<proteinExistence type="inferred from homology"/>
<dbReference type="FunFam" id="3.40.50.150:FF:000068">
    <property type="entry name" value="Ribosomal RNA-processing protein 8"/>
    <property type="match status" value="1"/>
</dbReference>
<evidence type="ECO:0000256" key="12">
    <source>
        <dbReference type="ARBA" id="ARBA00023242"/>
    </source>
</evidence>
<comment type="function">
    <text evidence="13">Probable methyltransferase required to silence rDNA.</text>
</comment>
<accession>A0AAJ6YB78</accession>
<evidence type="ECO:0000313" key="15">
    <source>
        <dbReference type="Proteomes" id="UP000695007"/>
    </source>
</evidence>
<evidence type="ECO:0000256" key="1">
    <source>
        <dbReference type="ARBA" id="ARBA00004604"/>
    </source>
</evidence>
<dbReference type="GO" id="GO:0005677">
    <property type="term" value="C:chromatin silencing complex"/>
    <property type="evidence" value="ECO:0007669"/>
    <property type="project" value="TreeGrafter"/>
</dbReference>
<protein>
    <recommendedName>
        <fullName evidence="3 13">Ribosomal RNA-processing protein 8</fullName>
        <ecNumber evidence="13">2.1.1.-</ecNumber>
    </recommendedName>
</protein>
<dbReference type="Gene3D" id="3.40.50.150">
    <property type="entry name" value="Vaccinia Virus protein VP39"/>
    <property type="match status" value="1"/>
</dbReference>
<evidence type="ECO:0000256" key="6">
    <source>
        <dbReference type="ARBA" id="ARBA00022603"/>
    </source>
</evidence>
<dbReference type="RefSeq" id="XP_011494065.1">
    <property type="nucleotide sequence ID" value="XM_011495763.1"/>
</dbReference>
<dbReference type="KEGG" id="csol:105359231"/>
<dbReference type="GO" id="GO:0042149">
    <property type="term" value="P:cellular response to glucose starvation"/>
    <property type="evidence" value="ECO:0007669"/>
    <property type="project" value="TreeGrafter"/>
</dbReference>
<dbReference type="InterPro" id="IPR029063">
    <property type="entry name" value="SAM-dependent_MTases_sf"/>
</dbReference>
<keyword evidence="5 13" id="KW-0698">rRNA processing</keyword>
<organism evidence="15 16">
    <name type="scientific">Ceratosolen solmsi marchali</name>
    <dbReference type="NCBI Taxonomy" id="326594"/>
    <lineage>
        <taxon>Eukaryota</taxon>
        <taxon>Metazoa</taxon>
        <taxon>Ecdysozoa</taxon>
        <taxon>Arthropoda</taxon>
        <taxon>Hexapoda</taxon>
        <taxon>Insecta</taxon>
        <taxon>Pterygota</taxon>
        <taxon>Neoptera</taxon>
        <taxon>Endopterygota</taxon>
        <taxon>Hymenoptera</taxon>
        <taxon>Apocrita</taxon>
        <taxon>Proctotrupomorpha</taxon>
        <taxon>Chalcidoidea</taxon>
        <taxon>Agaonidae</taxon>
        <taxon>Agaoninae</taxon>
        <taxon>Ceratosolen</taxon>
    </lineage>
</organism>
<dbReference type="GO" id="GO:0006364">
    <property type="term" value="P:rRNA processing"/>
    <property type="evidence" value="ECO:0007669"/>
    <property type="project" value="UniProtKB-UniRule"/>
</dbReference>
<dbReference type="Proteomes" id="UP000695007">
    <property type="component" value="Unplaced"/>
</dbReference>
<keyword evidence="12 13" id="KW-0539">Nucleus</keyword>
<evidence type="ECO:0000256" key="5">
    <source>
        <dbReference type="ARBA" id="ARBA00022552"/>
    </source>
</evidence>
<dbReference type="GO" id="GO:0033553">
    <property type="term" value="C:rDNA heterochromatin"/>
    <property type="evidence" value="ECO:0007669"/>
    <property type="project" value="TreeGrafter"/>
</dbReference>
<dbReference type="PANTHER" id="PTHR12787">
    <property type="entry name" value="RIBOSOMAL RNA-PROCESSING PROTEIN 8"/>
    <property type="match status" value="1"/>
</dbReference>
<evidence type="ECO:0000256" key="4">
    <source>
        <dbReference type="ARBA" id="ARBA00022491"/>
    </source>
</evidence>
<dbReference type="FunFam" id="1.10.10.2150:FF:000001">
    <property type="entry name" value="Ribosomal RNA-processing protein 8"/>
    <property type="match status" value="1"/>
</dbReference>
<name>A0AAJ6YB78_9HYME</name>
<dbReference type="GeneID" id="105359231"/>
<comment type="subcellular location">
    <subcellularLocation>
        <location evidence="1 13">Nucleus</location>
        <location evidence="1 13">Nucleolus</location>
    </subcellularLocation>
</comment>
<evidence type="ECO:0000256" key="10">
    <source>
        <dbReference type="ARBA" id="ARBA00023015"/>
    </source>
</evidence>
<keyword evidence="11" id="KW-0804">Transcription</keyword>
<dbReference type="GO" id="GO:0008168">
    <property type="term" value="F:methyltransferase activity"/>
    <property type="evidence" value="ECO:0007669"/>
    <property type="project" value="UniProtKB-KW"/>
</dbReference>
<evidence type="ECO:0000256" key="11">
    <source>
        <dbReference type="ARBA" id="ARBA00023163"/>
    </source>
</evidence>
<evidence type="ECO:0000313" key="16">
    <source>
        <dbReference type="RefSeq" id="XP_011494065.1"/>
    </source>
</evidence>